<organism evidence="1 2">
    <name type="scientific">Thermogutta terrifontis</name>
    <dbReference type="NCBI Taxonomy" id="1331910"/>
    <lineage>
        <taxon>Bacteria</taxon>
        <taxon>Pseudomonadati</taxon>
        <taxon>Planctomycetota</taxon>
        <taxon>Planctomycetia</taxon>
        <taxon>Pirellulales</taxon>
        <taxon>Thermoguttaceae</taxon>
        <taxon>Thermogutta</taxon>
    </lineage>
</organism>
<sequence>MPWDRQAGDRVIRERFARWRRTRQATIVGDVASFYLPYVEDAIALEPAIRVVCLKRPREEVVRSFCQWLDRVQPLPTNHWAVEPAEGWYHDPIWTRIFPQYNIQDRKEGIRRYWEEYYAKVDELVRRYPKHMRVFDTDWALNTADGLRELLTFVGIPPEQQVVAAGLRVNKVPSRPGPGAFERASWAALDPRRCVILVPFAGHILPHCERALKELERRGYAVWRVGGYAAIDQGRNQMATDALRAGFEETMWIDADIDFHPDAVEQLRSHRLPIVCGIYPQKGKRALACHILPGTRAIVFGEGGGLVELLYGATGFMLVHRRVYERMQHRLRLPVCNERFGSPMVPFFQPLVHPWEDGHWYLAEDYAFCQRARQCGFRIMADTTVRLWHIGSYAFGWEDAGMERPRLASFTLHFPDQ</sequence>
<proteinExistence type="predicted"/>
<dbReference type="AlphaFoldDB" id="A0A286RCA7"/>
<dbReference type="SUPFAM" id="SSF52540">
    <property type="entry name" value="P-loop containing nucleoside triphosphate hydrolases"/>
    <property type="match status" value="1"/>
</dbReference>
<keyword evidence="2" id="KW-1185">Reference proteome</keyword>
<evidence type="ECO:0000313" key="2">
    <source>
        <dbReference type="Proteomes" id="UP000215086"/>
    </source>
</evidence>
<dbReference type="InterPro" id="IPR029044">
    <property type="entry name" value="Nucleotide-diphossugar_trans"/>
</dbReference>
<protein>
    <submittedName>
        <fullName evidence="1">Uncharacterized protein</fullName>
    </submittedName>
</protein>
<name>A0A286RCA7_9BACT</name>
<dbReference type="Gene3D" id="3.40.50.300">
    <property type="entry name" value="P-loop containing nucleotide triphosphate hydrolases"/>
    <property type="match status" value="1"/>
</dbReference>
<dbReference type="Pfam" id="PF17784">
    <property type="entry name" value="Sulfotransfer_4"/>
    <property type="match status" value="1"/>
</dbReference>
<dbReference type="EMBL" id="CP018477">
    <property type="protein sequence ID" value="ASV73596.1"/>
    <property type="molecule type" value="Genomic_DNA"/>
</dbReference>
<dbReference type="SUPFAM" id="SSF53448">
    <property type="entry name" value="Nucleotide-diphospho-sugar transferases"/>
    <property type="match status" value="1"/>
</dbReference>
<accession>A0A286RCA7</accession>
<gene>
    <name evidence="1" type="ORF">THTE_0994</name>
</gene>
<dbReference type="InterPro" id="IPR040632">
    <property type="entry name" value="Sulfotransfer_4"/>
</dbReference>
<evidence type="ECO:0000313" key="1">
    <source>
        <dbReference type="EMBL" id="ASV73596.1"/>
    </source>
</evidence>
<dbReference type="Proteomes" id="UP000215086">
    <property type="component" value="Chromosome"/>
</dbReference>
<dbReference type="InterPro" id="IPR027417">
    <property type="entry name" value="P-loop_NTPase"/>
</dbReference>
<dbReference type="KEGG" id="ttf:THTE_0994"/>
<reference evidence="1 2" key="1">
    <citation type="journal article" name="Front. Microbiol.">
        <title>Sugar Metabolism of the First Thermophilic Planctomycete Thermogutta terrifontis: Comparative Genomic and Transcriptomic Approaches.</title>
        <authorList>
            <person name="Elcheninov A.G."/>
            <person name="Menzel P."/>
            <person name="Gudbergsdottir S.R."/>
            <person name="Slesarev A.I."/>
            <person name="Kadnikov V.V."/>
            <person name="Krogh A."/>
            <person name="Bonch-Osmolovskaya E.A."/>
            <person name="Peng X."/>
            <person name="Kublanov I.V."/>
        </authorList>
    </citation>
    <scope>NUCLEOTIDE SEQUENCE [LARGE SCALE GENOMIC DNA]</scope>
    <source>
        <strain evidence="1 2">R1</strain>
    </source>
</reference>